<keyword evidence="3 6" id="KW-0812">Transmembrane</keyword>
<dbReference type="SUPFAM" id="SSF81452">
    <property type="entry name" value="Cytochrome c oxidase subunit III-like"/>
    <property type="match status" value="1"/>
</dbReference>
<feature type="domain" description="Heme-copper oxidase subunit III family profile" evidence="7">
    <location>
        <begin position="30"/>
        <end position="191"/>
    </location>
</feature>
<dbReference type="RefSeq" id="WP_064808392.1">
    <property type="nucleotide sequence ID" value="NZ_CP016023.1"/>
</dbReference>
<dbReference type="GeneID" id="61529216"/>
<accession>A0A192A5T6</accession>
<protein>
    <submittedName>
        <fullName evidence="8">Cytochrome oxidase subunit III</fullName>
    </submittedName>
</protein>
<dbReference type="PROSITE" id="PS50253">
    <property type="entry name" value="COX3"/>
    <property type="match status" value="1"/>
</dbReference>
<evidence type="ECO:0000256" key="5">
    <source>
        <dbReference type="ARBA" id="ARBA00023136"/>
    </source>
</evidence>
<dbReference type="OrthoDB" id="9808200at2"/>
<dbReference type="AlphaFoldDB" id="A0A192A5T6"/>
<evidence type="ECO:0000256" key="3">
    <source>
        <dbReference type="ARBA" id="ARBA00022692"/>
    </source>
</evidence>
<keyword evidence="5" id="KW-0472">Membrane</keyword>
<dbReference type="GO" id="GO:0019646">
    <property type="term" value="P:aerobic electron transport chain"/>
    <property type="evidence" value="ECO:0007669"/>
    <property type="project" value="InterPro"/>
</dbReference>
<evidence type="ECO:0000313" key="8">
    <source>
        <dbReference type="EMBL" id="ANJ75657.1"/>
    </source>
</evidence>
<dbReference type="Pfam" id="PF00510">
    <property type="entry name" value="COX3"/>
    <property type="match status" value="1"/>
</dbReference>
<dbReference type="InterPro" id="IPR024791">
    <property type="entry name" value="Cyt_c/ubiquinol_Oxase_su3"/>
</dbReference>
<evidence type="ECO:0000259" key="7">
    <source>
        <dbReference type="PROSITE" id="PS50253"/>
    </source>
</evidence>
<dbReference type="GO" id="GO:0004129">
    <property type="term" value="F:cytochrome-c oxidase activity"/>
    <property type="evidence" value="ECO:0007669"/>
    <property type="project" value="InterPro"/>
</dbReference>
<sequence>MTTLPRHFVPDASPVLPSAGQDVEKTGLRVFMGVVTALFSLLILAYAMRMREADWMPVPHPVLLWWNTGALALASAAMELARRTASRRTVWLLAGGALAALFVFGQWNAWQQLSASGQGVAANPSNSFLYVFTGLHAAHVIGGLVVLVVTIARLRGNMDRTQRAVALCTTYWHFLLAVWLVLLAAMWWITPAFVTAICGPLTGATP</sequence>
<comment type="similarity">
    <text evidence="2 6">Belongs to the cytochrome c oxidase subunit 3 family.</text>
</comment>
<name>A0A192A5T6_9RALS</name>
<dbReference type="Proteomes" id="UP000078572">
    <property type="component" value="Chromosome 2"/>
</dbReference>
<organism evidence="8 9">
    <name type="scientific">Ralstonia insidiosa</name>
    <dbReference type="NCBI Taxonomy" id="190721"/>
    <lineage>
        <taxon>Bacteria</taxon>
        <taxon>Pseudomonadati</taxon>
        <taxon>Pseudomonadota</taxon>
        <taxon>Betaproteobacteria</taxon>
        <taxon>Burkholderiales</taxon>
        <taxon>Burkholderiaceae</taxon>
        <taxon>Ralstonia</taxon>
    </lineage>
</organism>
<dbReference type="PANTHER" id="PTHR11403:SF10">
    <property type="entry name" value="CYTOCHROME C OXIDASE"/>
    <property type="match status" value="1"/>
</dbReference>
<keyword evidence="4" id="KW-1133">Transmembrane helix</keyword>
<gene>
    <name evidence="8" type="ORF">A9Y76_24550</name>
</gene>
<dbReference type="GO" id="GO:0005886">
    <property type="term" value="C:plasma membrane"/>
    <property type="evidence" value="ECO:0007669"/>
    <property type="project" value="UniProtKB-SubCell"/>
</dbReference>
<evidence type="ECO:0000256" key="4">
    <source>
        <dbReference type="ARBA" id="ARBA00022989"/>
    </source>
</evidence>
<evidence type="ECO:0000256" key="1">
    <source>
        <dbReference type="ARBA" id="ARBA00004141"/>
    </source>
</evidence>
<dbReference type="STRING" id="190721.ACS15_5337"/>
<dbReference type="PANTHER" id="PTHR11403">
    <property type="entry name" value="CYTOCHROME C OXIDASE SUBUNIT III"/>
    <property type="match status" value="1"/>
</dbReference>
<proteinExistence type="inferred from homology"/>
<dbReference type="Gene3D" id="1.20.120.80">
    <property type="entry name" value="Cytochrome c oxidase, subunit III, four-helix bundle"/>
    <property type="match status" value="1"/>
</dbReference>
<dbReference type="InterPro" id="IPR000298">
    <property type="entry name" value="Cyt_c_oxidase-like_su3"/>
</dbReference>
<keyword evidence="9" id="KW-1185">Reference proteome</keyword>
<dbReference type="EMBL" id="CP016023">
    <property type="protein sequence ID" value="ANJ75657.1"/>
    <property type="molecule type" value="Genomic_DNA"/>
</dbReference>
<comment type="subcellular location">
    <subcellularLocation>
        <location evidence="6">Cell membrane</location>
        <topology evidence="6">Multi-pass membrane protein</topology>
    </subcellularLocation>
    <subcellularLocation>
        <location evidence="1">Membrane</location>
        <topology evidence="1">Multi-pass membrane protein</topology>
    </subcellularLocation>
</comment>
<dbReference type="InterPro" id="IPR035973">
    <property type="entry name" value="Cyt_c_oxidase_su3-like_sf"/>
</dbReference>
<reference evidence="9" key="1">
    <citation type="submission" date="2016-06" db="EMBL/GenBank/DDBJ databases">
        <authorList>
            <person name="Xu Y."/>
            <person name="Nagy A."/>
            <person name="Yan X."/>
            <person name="Kim S.W."/>
            <person name="Haley B."/>
            <person name="Liu N.T."/>
            <person name="Nou X."/>
        </authorList>
    </citation>
    <scope>NUCLEOTIDE SEQUENCE [LARGE SCALE GENOMIC DNA]</scope>
    <source>
        <strain evidence="9">ATCC 49129</strain>
    </source>
</reference>
<dbReference type="InterPro" id="IPR013833">
    <property type="entry name" value="Cyt_c_oxidase_su3_a-hlx"/>
</dbReference>
<evidence type="ECO:0000256" key="2">
    <source>
        <dbReference type="ARBA" id="ARBA00010581"/>
    </source>
</evidence>
<evidence type="ECO:0000256" key="6">
    <source>
        <dbReference type="RuleBase" id="RU003376"/>
    </source>
</evidence>
<evidence type="ECO:0000313" key="9">
    <source>
        <dbReference type="Proteomes" id="UP000078572"/>
    </source>
</evidence>